<dbReference type="OrthoDB" id="9778229at2"/>
<evidence type="ECO:0000256" key="2">
    <source>
        <dbReference type="ARBA" id="ARBA00022449"/>
    </source>
</evidence>
<feature type="domain" description="Cation/H+ exchanger transmembrane" evidence="8">
    <location>
        <begin position="21"/>
        <end position="387"/>
    </location>
</feature>
<keyword evidence="3 7" id="KW-0812">Transmembrane</keyword>
<dbReference type="EMBL" id="CP000109">
    <property type="protein sequence ID" value="ABB40627.1"/>
    <property type="molecule type" value="Genomic_DNA"/>
</dbReference>
<dbReference type="GO" id="GO:0015297">
    <property type="term" value="F:antiporter activity"/>
    <property type="evidence" value="ECO:0007669"/>
    <property type="project" value="UniProtKB-KW"/>
</dbReference>
<reference evidence="9" key="1">
    <citation type="submission" date="2006-07" db="EMBL/GenBank/DDBJ databases">
        <title>Complete sequence of Thiomicrospira crunogena XCL-2.</title>
        <authorList>
            <consortium name="US DOE Joint Genome Institute"/>
            <person name="Copeland A."/>
            <person name="Lucas S."/>
            <person name="Lapidus A."/>
            <person name="Barry K."/>
            <person name="Detter J.C."/>
            <person name="Glavina del Rio T."/>
            <person name="Hammon N."/>
            <person name="Israni S."/>
            <person name="Dalin E."/>
            <person name="Tice H."/>
            <person name="Pitluck S."/>
            <person name="Chain P."/>
            <person name="Malfatti S."/>
            <person name="Shin M."/>
            <person name="Vergez L."/>
            <person name="Schmutz J."/>
            <person name="Larimer F."/>
            <person name="Land M."/>
            <person name="Hauser L."/>
            <person name="Kyrpides N."/>
            <person name="Lykidis A."/>
            <person name="Scott K.M."/>
            <person name="Sievert S."/>
            <person name="Kerfeld C."/>
            <person name="Freyermuth S."/>
            <person name="Dobrinski K."/>
            <person name="Boller A."/>
            <person name="Fitzpatrick K."/>
            <person name="Thoma P."/>
            <person name="Moore J."/>
            <person name="Richardson P."/>
        </authorList>
    </citation>
    <scope>NUCLEOTIDE SEQUENCE</scope>
    <source>
        <strain evidence="9">XCL-2</strain>
    </source>
</reference>
<evidence type="ECO:0000313" key="9">
    <source>
        <dbReference type="EMBL" id="ABB40627.1"/>
    </source>
</evidence>
<keyword evidence="5" id="KW-0406">Ion transport</keyword>
<feature type="transmembrane region" description="Helical" evidence="7">
    <location>
        <begin position="163"/>
        <end position="181"/>
    </location>
</feature>
<feature type="transmembrane region" description="Helical" evidence="7">
    <location>
        <begin position="193"/>
        <end position="215"/>
    </location>
</feature>
<feature type="transmembrane region" description="Helical" evidence="7">
    <location>
        <begin position="227"/>
        <end position="257"/>
    </location>
</feature>
<dbReference type="PANTHER" id="PTHR43021:SF2">
    <property type="entry name" value="CATION_H+ EXCHANGER DOMAIN-CONTAINING PROTEIN"/>
    <property type="match status" value="1"/>
</dbReference>
<evidence type="ECO:0000256" key="3">
    <source>
        <dbReference type="ARBA" id="ARBA00022692"/>
    </source>
</evidence>
<dbReference type="InterPro" id="IPR006153">
    <property type="entry name" value="Cation/H_exchanger_TM"/>
</dbReference>
<dbReference type="STRING" id="317025.Tcr_0030"/>
<comment type="subcellular location">
    <subcellularLocation>
        <location evidence="1">Membrane</location>
        <topology evidence="1">Multi-pass membrane protein</topology>
    </subcellularLocation>
</comment>
<evidence type="ECO:0000256" key="6">
    <source>
        <dbReference type="ARBA" id="ARBA00023136"/>
    </source>
</evidence>
<keyword evidence="2" id="KW-0813">Transport</keyword>
<protein>
    <submittedName>
        <fullName evidence="9">Monovalent cation: proton antiporter-2 (CPA2) family transporter</fullName>
    </submittedName>
</protein>
<keyword evidence="6 7" id="KW-0472">Membrane</keyword>
<dbReference type="Gene3D" id="1.20.1530.20">
    <property type="match status" value="1"/>
</dbReference>
<dbReference type="PANTHER" id="PTHR43021">
    <property type="entry name" value="NA(+)/H(+) ANTIPORTER-RELATED"/>
    <property type="match status" value="1"/>
</dbReference>
<feature type="transmembrane region" description="Helical" evidence="7">
    <location>
        <begin position="6"/>
        <end position="24"/>
    </location>
</feature>
<evidence type="ECO:0000256" key="5">
    <source>
        <dbReference type="ARBA" id="ARBA00023065"/>
    </source>
</evidence>
<dbReference type="InterPro" id="IPR038770">
    <property type="entry name" value="Na+/solute_symporter_sf"/>
</dbReference>
<evidence type="ECO:0000256" key="7">
    <source>
        <dbReference type="SAM" id="Phobius"/>
    </source>
</evidence>
<feature type="transmembrane region" description="Helical" evidence="7">
    <location>
        <begin position="278"/>
        <end position="296"/>
    </location>
</feature>
<sequence length="404" mass="43701">MTHPDLIASILLTFGGLFLIGLTADLLGRHTPLPRVTLLIFTGFLIGPSTLNWLPTFAYDWFPILTDIALAMIGFLLGQNLTREKLTTMGRPIIGISISVMVMTATLMFFGLWLLGVPIEMALILAGIAPATAPAPVIDVTREIDAKGPFTDTLLGVVAIDDAWGMLLFSFLLVVATIVGGNGHSLDALNNGLWEVFGALLLGGLLGFPMAFLNSHLYPGKSSQAEVLGLVLLCAGLAEMLEVSYILSAMMMGTVVANFSMHHRHRPFDELEMFEWPLLILFFLLAGASLDLSALYTVGYMGAGYVIFRILGRIFGSYIGAKWAKCDQKQYAWMGFAMLPHAGVPIGMALLAIQQFPHLKAPILAVILSATIVFELAGPIATRWLLIKSGESSSQTKLDFDSKP</sequence>
<organism evidence="9">
    <name type="scientific">Hydrogenovibrio crunogenus (strain DSM 25203 / XCL-2)</name>
    <name type="common">Thiomicrospira crunogena</name>
    <dbReference type="NCBI Taxonomy" id="317025"/>
    <lineage>
        <taxon>Bacteria</taxon>
        <taxon>Pseudomonadati</taxon>
        <taxon>Pseudomonadota</taxon>
        <taxon>Gammaproteobacteria</taxon>
        <taxon>Thiotrichales</taxon>
        <taxon>Piscirickettsiaceae</taxon>
        <taxon>Hydrogenovibrio</taxon>
    </lineage>
</organism>
<dbReference type="HOGENOM" id="CLU_031031_2_1_6"/>
<evidence type="ECO:0000256" key="4">
    <source>
        <dbReference type="ARBA" id="ARBA00022989"/>
    </source>
</evidence>
<proteinExistence type="predicted"/>
<name>Q31JP6_HYDCU</name>
<accession>Q31JP6</accession>
<gene>
    <name evidence="9" type="ordered locus">Tcr_0030</name>
</gene>
<dbReference type="GO" id="GO:1902600">
    <property type="term" value="P:proton transmembrane transport"/>
    <property type="evidence" value="ECO:0007669"/>
    <property type="project" value="InterPro"/>
</dbReference>
<dbReference type="KEGG" id="tcx:Tcr_0030"/>
<feature type="transmembrane region" description="Helical" evidence="7">
    <location>
        <begin position="61"/>
        <end position="81"/>
    </location>
</feature>
<keyword evidence="4 7" id="KW-1133">Transmembrane helix</keyword>
<keyword evidence="2" id="KW-0050">Antiport</keyword>
<feature type="transmembrane region" description="Helical" evidence="7">
    <location>
        <begin position="362"/>
        <end position="386"/>
    </location>
</feature>
<dbReference type="Pfam" id="PF00999">
    <property type="entry name" value="Na_H_Exchanger"/>
    <property type="match status" value="1"/>
</dbReference>
<feature type="transmembrane region" description="Helical" evidence="7">
    <location>
        <begin position="333"/>
        <end position="356"/>
    </location>
</feature>
<feature type="transmembrane region" description="Helical" evidence="7">
    <location>
        <begin position="36"/>
        <end position="55"/>
    </location>
</feature>
<feature type="transmembrane region" description="Helical" evidence="7">
    <location>
        <begin position="93"/>
        <end position="115"/>
    </location>
</feature>
<dbReference type="eggNOG" id="COG0475">
    <property type="taxonomic scope" value="Bacteria"/>
</dbReference>
<dbReference type="GO" id="GO:0016020">
    <property type="term" value="C:membrane"/>
    <property type="evidence" value="ECO:0007669"/>
    <property type="project" value="UniProtKB-SubCell"/>
</dbReference>
<evidence type="ECO:0000256" key="1">
    <source>
        <dbReference type="ARBA" id="ARBA00004141"/>
    </source>
</evidence>
<evidence type="ECO:0000259" key="8">
    <source>
        <dbReference type="Pfam" id="PF00999"/>
    </source>
</evidence>
<dbReference type="AlphaFoldDB" id="Q31JP6"/>